<evidence type="ECO:0000256" key="3">
    <source>
        <dbReference type="ARBA" id="ARBA00022827"/>
    </source>
</evidence>
<comment type="caution">
    <text evidence="6">The sequence shown here is derived from an EMBL/GenBank/DDBJ whole genome shotgun (WGS) entry which is preliminary data.</text>
</comment>
<evidence type="ECO:0000256" key="1">
    <source>
        <dbReference type="ARBA" id="ARBA00001974"/>
    </source>
</evidence>
<dbReference type="RefSeq" id="WP_258372842.1">
    <property type="nucleotide sequence ID" value="NZ_JACIBU010000001.1"/>
</dbReference>
<proteinExistence type="predicted"/>
<dbReference type="Gene3D" id="3.50.50.60">
    <property type="entry name" value="FAD/NAD(P)-binding domain"/>
    <property type="match status" value="1"/>
</dbReference>
<dbReference type="GO" id="GO:0008115">
    <property type="term" value="F:sarcosine oxidase activity"/>
    <property type="evidence" value="ECO:0007669"/>
    <property type="project" value="UniProtKB-EC"/>
</dbReference>
<evidence type="ECO:0000313" key="7">
    <source>
        <dbReference type="Proteomes" id="UP000580718"/>
    </source>
</evidence>
<dbReference type="Pfam" id="PF01266">
    <property type="entry name" value="DAO"/>
    <property type="match status" value="1"/>
</dbReference>
<evidence type="ECO:0000256" key="2">
    <source>
        <dbReference type="ARBA" id="ARBA00022630"/>
    </source>
</evidence>
<accession>A0A839YDW9</accession>
<dbReference type="EC" id="1.5.3.1" evidence="6"/>
<gene>
    <name evidence="6" type="ORF">FHX36_003688</name>
</gene>
<dbReference type="NCBIfam" id="NF008425">
    <property type="entry name" value="PRK11259.1"/>
    <property type="match status" value="1"/>
</dbReference>
<dbReference type="GO" id="GO:0050660">
    <property type="term" value="F:flavin adenine dinucleotide binding"/>
    <property type="evidence" value="ECO:0007669"/>
    <property type="project" value="InterPro"/>
</dbReference>
<dbReference type="PROSITE" id="PS00895">
    <property type="entry name" value="3_HYDROXYISOBUT_DH"/>
    <property type="match status" value="1"/>
</dbReference>
<dbReference type="InterPro" id="IPR045170">
    <property type="entry name" value="MTOX"/>
</dbReference>
<keyword evidence="4 6" id="KW-0560">Oxidoreductase</keyword>
<evidence type="ECO:0000259" key="5">
    <source>
        <dbReference type="Pfam" id="PF01266"/>
    </source>
</evidence>
<dbReference type="PANTHER" id="PTHR10961">
    <property type="entry name" value="PEROXISOMAL SARCOSINE OXIDASE"/>
    <property type="match status" value="1"/>
</dbReference>
<comment type="cofactor">
    <cofactor evidence="1">
        <name>FAD</name>
        <dbReference type="ChEBI" id="CHEBI:57692"/>
    </cofactor>
</comment>
<dbReference type="EMBL" id="JACIBU010000001">
    <property type="protein sequence ID" value="MBB3677953.1"/>
    <property type="molecule type" value="Genomic_DNA"/>
</dbReference>
<dbReference type="Gene3D" id="3.30.9.10">
    <property type="entry name" value="D-Amino Acid Oxidase, subunit A, domain 2"/>
    <property type="match status" value="1"/>
</dbReference>
<protein>
    <submittedName>
        <fullName evidence="6">Sarcosine oxidase</fullName>
        <ecNumber evidence="6">1.5.3.1</ecNumber>
    </submittedName>
</protein>
<dbReference type="InterPro" id="IPR006076">
    <property type="entry name" value="FAD-dep_OxRdtase"/>
</dbReference>
<dbReference type="SUPFAM" id="SSF54373">
    <property type="entry name" value="FAD-linked reductases, C-terminal domain"/>
    <property type="match status" value="1"/>
</dbReference>
<evidence type="ECO:0000313" key="6">
    <source>
        <dbReference type="EMBL" id="MBB3677953.1"/>
    </source>
</evidence>
<evidence type="ECO:0000256" key="4">
    <source>
        <dbReference type="ARBA" id="ARBA00023002"/>
    </source>
</evidence>
<dbReference type="AlphaFoldDB" id="A0A839YDW9"/>
<name>A0A839YDW9_9ACTN</name>
<dbReference type="InterPro" id="IPR002204">
    <property type="entry name" value="3-OH-isobutyrate_DH-rel_CS"/>
</dbReference>
<sequence length="380" mass="41024">MFDVIVLGLGGMGSAAAAHLAARGQRVLGLEQFTPAHDRGSSHGDSRIIRQAYYEDPAYVPLLRRSYELFEDLQASSPGVLTLTGGLMMGPADSATVRGSLASARAWDLPHELLDAAELRCRFPTFAVEDGTVALHEDRAGFVRPEQTVLEHLRRAAAAGADLRFGEPALGWAADAGGEGVTVRTATGEHRAASLVVSAGAWAPRLLPDLAPHLTVERQLLFWFAPDGPVGPFREQPVFIWENTGELQLYGFPAYGPDSEGVKVAFFRNGRPTDPDRLDRTVTAGEVAEMRAHLARRMPALAGRHLRSVACMYTTTPDQHFVLSVHPEHPQVAVAAGFSGHGFKFVPLVGEVLADLVTERATRHPIALFDPARLSAPVVR</sequence>
<organism evidence="6 7">
    <name type="scientific">Modestobacter versicolor</name>
    <dbReference type="NCBI Taxonomy" id="429133"/>
    <lineage>
        <taxon>Bacteria</taxon>
        <taxon>Bacillati</taxon>
        <taxon>Actinomycetota</taxon>
        <taxon>Actinomycetes</taxon>
        <taxon>Geodermatophilales</taxon>
        <taxon>Geodermatophilaceae</taxon>
        <taxon>Modestobacter</taxon>
    </lineage>
</organism>
<reference evidence="6 7" key="1">
    <citation type="submission" date="2020-08" db="EMBL/GenBank/DDBJ databases">
        <title>Sequencing the genomes of 1000 actinobacteria strains.</title>
        <authorList>
            <person name="Klenk H.-P."/>
        </authorList>
    </citation>
    <scope>NUCLEOTIDE SEQUENCE [LARGE SCALE GENOMIC DNA]</scope>
    <source>
        <strain evidence="6 7">DSM 16678</strain>
    </source>
</reference>
<dbReference type="Proteomes" id="UP000580718">
    <property type="component" value="Unassembled WGS sequence"/>
</dbReference>
<dbReference type="PANTHER" id="PTHR10961:SF7">
    <property type="entry name" value="FAD DEPENDENT OXIDOREDUCTASE DOMAIN-CONTAINING PROTEIN"/>
    <property type="match status" value="1"/>
</dbReference>
<dbReference type="InterPro" id="IPR036188">
    <property type="entry name" value="FAD/NAD-bd_sf"/>
</dbReference>
<keyword evidence="2" id="KW-0285">Flavoprotein</keyword>
<keyword evidence="3" id="KW-0274">FAD</keyword>
<dbReference type="SUPFAM" id="SSF51905">
    <property type="entry name" value="FAD/NAD(P)-binding domain"/>
    <property type="match status" value="1"/>
</dbReference>
<feature type="domain" description="FAD dependent oxidoreductase" evidence="5">
    <location>
        <begin position="3"/>
        <end position="356"/>
    </location>
</feature>